<dbReference type="EMBL" id="JAETWB010000047">
    <property type="protein sequence ID" value="MBL6082102.1"/>
    <property type="molecule type" value="Genomic_DNA"/>
</dbReference>
<evidence type="ECO:0000313" key="2">
    <source>
        <dbReference type="Proteomes" id="UP000660885"/>
    </source>
</evidence>
<dbReference type="SUPFAM" id="SSF46785">
    <property type="entry name" value="Winged helix' DNA-binding domain"/>
    <property type="match status" value="1"/>
</dbReference>
<dbReference type="Pfam" id="PF25212">
    <property type="entry name" value="HVO_A0114"/>
    <property type="match status" value="1"/>
</dbReference>
<name>A0ABS1UEF7_9PROT</name>
<proteinExistence type="predicted"/>
<dbReference type="Proteomes" id="UP000660885">
    <property type="component" value="Unassembled WGS sequence"/>
</dbReference>
<organism evidence="1 2">
    <name type="scientific">Belnapia arida</name>
    <dbReference type="NCBI Taxonomy" id="2804533"/>
    <lineage>
        <taxon>Bacteria</taxon>
        <taxon>Pseudomonadati</taxon>
        <taxon>Pseudomonadota</taxon>
        <taxon>Alphaproteobacteria</taxon>
        <taxon>Acetobacterales</taxon>
        <taxon>Roseomonadaceae</taxon>
        <taxon>Belnapia</taxon>
    </lineage>
</organism>
<dbReference type="InterPro" id="IPR036390">
    <property type="entry name" value="WH_DNA-bd_sf"/>
</dbReference>
<dbReference type="InterPro" id="IPR036388">
    <property type="entry name" value="WH-like_DNA-bd_sf"/>
</dbReference>
<accession>A0ABS1UEF7</accession>
<comment type="caution">
    <text evidence="1">The sequence shown here is derived from an EMBL/GenBank/DDBJ whole genome shotgun (WGS) entry which is preliminary data.</text>
</comment>
<gene>
    <name evidence="1" type="ORF">JMJ56_29425</name>
</gene>
<protein>
    <submittedName>
        <fullName evidence="1">MarR family transcriptional regulator</fullName>
    </submittedName>
</protein>
<dbReference type="RefSeq" id="WP_202835314.1">
    <property type="nucleotide sequence ID" value="NZ_JAETWB010000047.1"/>
</dbReference>
<sequence>MSKLEVHIGGTFAGMKRRALGAVQRAKAGETVSESHLSFASLDVFTAIMTPKRLDLLRHVHREPQASVAALARALGRDYKRVHEDVEALTAAGLLDRQEGILQAPYDAIRAELVM</sequence>
<reference evidence="1 2" key="1">
    <citation type="submission" date="2021-01" db="EMBL/GenBank/DDBJ databases">
        <title>Belnapia mucosa sp. nov. and Belnapia arida sp. nov., isolated from the Tabernas Desert (Almeria, Spain).</title>
        <authorList>
            <person name="Molina-Menor E."/>
            <person name="Vidal-Verdu A."/>
            <person name="Calonge A."/>
            <person name="Satari L."/>
            <person name="Pereto J."/>
            <person name="Porcar M."/>
        </authorList>
    </citation>
    <scope>NUCLEOTIDE SEQUENCE [LARGE SCALE GENOMIC DNA]</scope>
    <source>
        <strain evidence="1 2">T18</strain>
    </source>
</reference>
<evidence type="ECO:0000313" key="1">
    <source>
        <dbReference type="EMBL" id="MBL6082102.1"/>
    </source>
</evidence>
<dbReference type="Gene3D" id="1.10.10.10">
    <property type="entry name" value="Winged helix-like DNA-binding domain superfamily/Winged helix DNA-binding domain"/>
    <property type="match status" value="1"/>
</dbReference>
<keyword evidence="2" id="KW-1185">Reference proteome</keyword>